<dbReference type="AlphaFoldDB" id="A0A7K1KS21"/>
<name>A0A7K1KS21_9BACT</name>
<dbReference type="InterPro" id="IPR036105">
    <property type="entry name" value="DiNase_FeMo-co_biosyn_sf"/>
</dbReference>
<dbReference type="Proteomes" id="UP000461162">
    <property type="component" value="Unassembled WGS sequence"/>
</dbReference>
<organism evidence="1 2">
    <name type="scientific">Pseudodesulfovibrio alkaliphilus</name>
    <dbReference type="NCBI Taxonomy" id="2661613"/>
    <lineage>
        <taxon>Bacteria</taxon>
        <taxon>Pseudomonadati</taxon>
        <taxon>Thermodesulfobacteriota</taxon>
        <taxon>Desulfovibrionia</taxon>
        <taxon>Desulfovibrionales</taxon>
        <taxon>Desulfovibrionaceae</taxon>
    </lineage>
</organism>
<comment type="caution">
    <text evidence="1">The sequence shown here is derived from an EMBL/GenBank/DDBJ whole genome shotgun (WGS) entry which is preliminary data.</text>
</comment>
<dbReference type="EMBL" id="WODC01000012">
    <property type="protein sequence ID" value="MUM78760.1"/>
    <property type="molecule type" value="Genomic_DNA"/>
</dbReference>
<accession>A0A7K1KS21</accession>
<protein>
    <submittedName>
        <fullName evidence="1">Dinitrogenase iron-molybdenum cofactor biosynthesis protein</fullName>
    </submittedName>
</protein>
<keyword evidence="2" id="KW-1185">Reference proteome</keyword>
<gene>
    <name evidence="1" type="ORF">GKC30_14065</name>
</gene>
<dbReference type="SUPFAM" id="SSF53146">
    <property type="entry name" value="Nitrogenase accessory factor-like"/>
    <property type="match status" value="1"/>
</dbReference>
<evidence type="ECO:0000313" key="2">
    <source>
        <dbReference type="Proteomes" id="UP000461162"/>
    </source>
</evidence>
<proteinExistence type="predicted"/>
<sequence length="126" mass="13426">MRHETGTLLCLACYKDRLASVCENADEYKLFEMRDDSIYPAGRLSLPSKDPMDRTSAILACGVSLLLCGAICADTRALLEQGGVHVIPWLTGGIHEVMDALGRGGLSRLVMPGAPECPAAPDTGHV</sequence>
<reference evidence="1 2" key="1">
    <citation type="submission" date="2019-11" db="EMBL/GenBank/DDBJ databases">
        <title>Pseudodesulfovibrio alkaliphilus, sp. nov., an alkaliphilic sulfate-reducing bacteria from mud volcano of Taman peninsula, Russia.</title>
        <authorList>
            <person name="Frolova A."/>
            <person name="Merkel A.Y."/>
            <person name="Slobodkin A.I."/>
        </authorList>
    </citation>
    <scope>NUCLEOTIDE SEQUENCE [LARGE SCALE GENOMIC DNA]</scope>
    <source>
        <strain evidence="1 2">F-1</strain>
    </source>
</reference>
<evidence type="ECO:0000313" key="1">
    <source>
        <dbReference type="EMBL" id="MUM78760.1"/>
    </source>
</evidence>